<name>A0A6V8LKU3_9ACTN</name>
<feature type="domain" description="N-acetyltransferase" evidence="1">
    <location>
        <begin position="5"/>
        <end position="198"/>
    </location>
</feature>
<proteinExistence type="predicted"/>
<reference evidence="2 3" key="1">
    <citation type="submission" date="2020-03" db="EMBL/GenBank/DDBJ databases">
        <title>Whole genome shotgun sequence of Phytohabitans rumicis NBRC 108638.</title>
        <authorList>
            <person name="Komaki H."/>
            <person name="Tamura T."/>
        </authorList>
    </citation>
    <scope>NUCLEOTIDE SEQUENCE [LARGE SCALE GENOMIC DNA]</scope>
    <source>
        <strain evidence="2 3">NBRC 108638</strain>
    </source>
</reference>
<gene>
    <name evidence="2" type="ORF">Prum_069070</name>
</gene>
<dbReference type="PANTHER" id="PTHR42791">
    <property type="entry name" value="GNAT FAMILY ACETYLTRANSFERASE"/>
    <property type="match status" value="1"/>
</dbReference>
<protein>
    <recommendedName>
        <fullName evidence="1">N-acetyltransferase domain-containing protein</fullName>
    </recommendedName>
</protein>
<dbReference type="EMBL" id="BLPG01000001">
    <property type="protein sequence ID" value="GFJ93265.1"/>
    <property type="molecule type" value="Genomic_DNA"/>
</dbReference>
<dbReference type="GO" id="GO:0016747">
    <property type="term" value="F:acyltransferase activity, transferring groups other than amino-acyl groups"/>
    <property type="evidence" value="ECO:0007669"/>
    <property type="project" value="InterPro"/>
</dbReference>
<evidence type="ECO:0000259" key="1">
    <source>
        <dbReference type="PROSITE" id="PS51186"/>
    </source>
</evidence>
<dbReference type="SUPFAM" id="SSF55729">
    <property type="entry name" value="Acyl-CoA N-acyltransferases (Nat)"/>
    <property type="match status" value="1"/>
</dbReference>
<dbReference type="AlphaFoldDB" id="A0A6V8LKU3"/>
<sequence>MTTTPALRTASEDDIDHVADLIADSFDHIDVIHFLVPDPDRRRPVTRDWYRLYVAHAIGGAGQVVMTTDAAGAAVWFDRTNGASEPEDYDKRLADLAGEHLGRFQHLDRQMEANHPTDPHWHLLFLAVHPNRWSQSLGSALMNHTHARLDAQGIPAYLEATSEQNRNLYQRHGYTDMNPPVIEVSDDAHLYRMWRPTQNH</sequence>
<accession>A0A6V8LKU3</accession>
<comment type="caution">
    <text evidence="2">The sequence shown here is derived from an EMBL/GenBank/DDBJ whole genome shotgun (WGS) entry which is preliminary data.</text>
</comment>
<dbReference type="PANTHER" id="PTHR42791:SF1">
    <property type="entry name" value="N-ACETYLTRANSFERASE DOMAIN-CONTAINING PROTEIN"/>
    <property type="match status" value="1"/>
</dbReference>
<dbReference type="Pfam" id="PF13508">
    <property type="entry name" value="Acetyltransf_7"/>
    <property type="match status" value="1"/>
</dbReference>
<dbReference type="RefSeq" id="WP_173079932.1">
    <property type="nucleotide sequence ID" value="NZ_BAABJB010000053.1"/>
</dbReference>
<evidence type="ECO:0000313" key="3">
    <source>
        <dbReference type="Proteomes" id="UP000482960"/>
    </source>
</evidence>
<dbReference type="Proteomes" id="UP000482960">
    <property type="component" value="Unassembled WGS sequence"/>
</dbReference>
<dbReference type="InterPro" id="IPR000182">
    <property type="entry name" value="GNAT_dom"/>
</dbReference>
<dbReference type="InterPro" id="IPR016181">
    <property type="entry name" value="Acyl_CoA_acyltransferase"/>
</dbReference>
<evidence type="ECO:0000313" key="2">
    <source>
        <dbReference type="EMBL" id="GFJ93265.1"/>
    </source>
</evidence>
<organism evidence="2 3">
    <name type="scientific">Phytohabitans rumicis</name>
    <dbReference type="NCBI Taxonomy" id="1076125"/>
    <lineage>
        <taxon>Bacteria</taxon>
        <taxon>Bacillati</taxon>
        <taxon>Actinomycetota</taxon>
        <taxon>Actinomycetes</taxon>
        <taxon>Micromonosporales</taxon>
        <taxon>Micromonosporaceae</taxon>
    </lineage>
</organism>
<reference evidence="2 3" key="2">
    <citation type="submission" date="2020-03" db="EMBL/GenBank/DDBJ databases">
        <authorList>
            <person name="Ichikawa N."/>
            <person name="Kimura A."/>
            <person name="Kitahashi Y."/>
            <person name="Uohara A."/>
        </authorList>
    </citation>
    <scope>NUCLEOTIDE SEQUENCE [LARGE SCALE GENOMIC DNA]</scope>
    <source>
        <strain evidence="2 3">NBRC 108638</strain>
    </source>
</reference>
<keyword evidence="3" id="KW-1185">Reference proteome</keyword>
<dbReference type="Gene3D" id="3.40.630.30">
    <property type="match status" value="1"/>
</dbReference>
<dbReference type="InterPro" id="IPR052523">
    <property type="entry name" value="Trichothecene_AcTrans"/>
</dbReference>
<dbReference type="CDD" id="cd04301">
    <property type="entry name" value="NAT_SF"/>
    <property type="match status" value="1"/>
</dbReference>
<dbReference type="PROSITE" id="PS51186">
    <property type="entry name" value="GNAT"/>
    <property type="match status" value="1"/>
</dbReference>